<evidence type="ECO:0000256" key="2">
    <source>
        <dbReference type="SAM" id="SignalP"/>
    </source>
</evidence>
<comment type="caution">
    <text evidence="3">The sequence shown here is derived from an EMBL/GenBank/DDBJ whole genome shotgun (WGS) entry which is preliminary data.</text>
</comment>
<organism evidence="3 4">
    <name type="scientific">Streptomyces mauvecolor</name>
    <dbReference type="NCBI Taxonomy" id="58345"/>
    <lineage>
        <taxon>Bacteria</taxon>
        <taxon>Bacillati</taxon>
        <taxon>Actinomycetota</taxon>
        <taxon>Actinomycetes</taxon>
        <taxon>Kitasatosporales</taxon>
        <taxon>Streptomycetaceae</taxon>
        <taxon>Streptomyces</taxon>
    </lineage>
</organism>
<dbReference type="RefSeq" id="WP_344376994.1">
    <property type="nucleotide sequence ID" value="NZ_BAAASQ010000016.1"/>
</dbReference>
<feature type="signal peptide" evidence="2">
    <location>
        <begin position="1"/>
        <end position="28"/>
    </location>
</feature>
<gene>
    <name evidence="3" type="ORF">ACFPFX_24455</name>
</gene>
<sequence length="194" mass="18707">MRVRTPRRLVAVALSTAIVIGSAETAMAADFQPPRSVRADVPVPGADALLAQIKQLGPIGPLLSTVTDLLNGVLGGASPADATALAAKATAALDAVKAAAPAAPTAPGIPLGGPQKSGAPVDIKDDAIAAAKKAIADLVAAVTKGDVVAILAAATAVLTGLIGVILAVLLGSGLPLPALPGLPLPALPVPLPVG</sequence>
<keyword evidence="1" id="KW-0812">Transmembrane</keyword>
<protein>
    <recommendedName>
        <fullName evidence="5">Secreted protein</fullName>
    </recommendedName>
</protein>
<keyword evidence="2" id="KW-0732">Signal</keyword>
<keyword evidence="4" id="KW-1185">Reference proteome</keyword>
<evidence type="ECO:0000313" key="4">
    <source>
        <dbReference type="Proteomes" id="UP001595834"/>
    </source>
</evidence>
<accession>A0ABV9URP6</accession>
<keyword evidence="1" id="KW-0472">Membrane</keyword>
<feature type="transmembrane region" description="Helical" evidence="1">
    <location>
        <begin position="147"/>
        <end position="170"/>
    </location>
</feature>
<evidence type="ECO:0008006" key="5">
    <source>
        <dbReference type="Google" id="ProtNLM"/>
    </source>
</evidence>
<reference evidence="4" key="1">
    <citation type="journal article" date="2019" name="Int. J. Syst. Evol. Microbiol.">
        <title>The Global Catalogue of Microorganisms (GCM) 10K type strain sequencing project: providing services to taxonomists for standard genome sequencing and annotation.</title>
        <authorList>
            <consortium name="The Broad Institute Genomics Platform"/>
            <consortium name="The Broad Institute Genome Sequencing Center for Infectious Disease"/>
            <person name="Wu L."/>
            <person name="Ma J."/>
        </authorList>
    </citation>
    <scope>NUCLEOTIDE SEQUENCE [LARGE SCALE GENOMIC DNA]</scope>
    <source>
        <strain evidence="4">CCM 7224</strain>
    </source>
</reference>
<evidence type="ECO:0000256" key="1">
    <source>
        <dbReference type="SAM" id="Phobius"/>
    </source>
</evidence>
<dbReference type="EMBL" id="JBHSIZ010000030">
    <property type="protein sequence ID" value="MFC4959448.1"/>
    <property type="molecule type" value="Genomic_DNA"/>
</dbReference>
<proteinExistence type="predicted"/>
<name>A0ABV9URP6_9ACTN</name>
<keyword evidence="1" id="KW-1133">Transmembrane helix</keyword>
<dbReference type="Proteomes" id="UP001595834">
    <property type="component" value="Unassembled WGS sequence"/>
</dbReference>
<evidence type="ECO:0000313" key="3">
    <source>
        <dbReference type="EMBL" id="MFC4959448.1"/>
    </source>
</evidence>
<feature type="chain" id="PRO_5046989419" description="Secreted protein" evidence="2">
    <location>
        <begin position="29"/>
        <end position="194"/>
    </location>
</feature>